<dbReference type="AlphaFoldDB" id="T1KG29"/>
<dbReference type="PANTHER" id="PTHR31649:SF11">
    <property type="entry name" value="PROTEIN UNZIPPED"/>
    <property type="match status" value="1"/>
</dbReference>
<organism evidence="1 2">
    <name type="scientific">Tetranychus urticae</name>
    <name type="common">Two-spotted spider mite</name>
    <dbReference type="NCBI Taxonomy" id="32264"/>
    <lineage>
        <taxon>Eukaryota</taxon>
        <taxon>Metazoa</taxon>
        <taxon>Ecdysozoa</taxon>
        <taxon>Arthropoda</taxon>
        <taxon>Chelicerata</taxon>
        <taxon>Arachnida</taxon>
        <taxon>Acari</taxon>
        <taxon>Acariformes</taxon>
        <taxon>Trombidiformes</taxon>
        <taxon>Prostigmata</taxon>
        <taxon>Eleutherengona</taxon>
        <taxon>Raphignathae</taxon>
        <taxon>Tetranychoidea</taxon>
        <taxon>Tetranychidae</taxon>
        <taxon>Tetranychus</taxon>
    </lineage>
</organism>
<dbReference type="PANTHER" id="PTHR31649">
    <property type="entry name" value="AGAP009604-PA"/>
    <property type="match status" value="1"/>
</dbReference>
<dbReference type="EnsemblMetazoa" id="tetur10g05270.1">
    <property type="protein sequence ID" value="tetur10g05270.1"/>
    <property type="gene ID" value="tetur10g05270"/>
</dbReference>
<proteinExistence type="predicted"/>
<reference evidence="1" key="2">
    <citation type="submission" date="2015-06" db="UniProtKB">
        <authorList>
            <consortium name="EnsemblMetazoa"/>
        </authorList>
    </citation>
    <scope>IDENTIFICATION</scope>
</reference>
<dbReference type="KEGG" id="tut:107363563"/>
<reference evidence="2" key="1">
    <citation type="submission" date="2011-08" db="EMBL/GenBank/DDBJ databases">
        <authorList>
            <person name="Rombauts S."/>
        </authorList>
    </citation>
    <scope>NUCLEOTIDE SEQUENCE</scope>
    <source>
        <strain evidence="2">London</strain>
    </source>
</reference>
<keyword evidence="2" id="KW-1185">Reference proteome</keyword>
<gene>
    <name evidence="1" type="primary">107363563</name>
</gene>
<name>T1KG29_TETUR</name>
<evidence type="ECO:0000313" key="2">
    <source>
        <dbReference type="Proteomes" id="UP000015104"/>
    </source>
</evidence>
<evidence type="ECO:0000313" key="1">
    <source>
        <dbReference type="EnsemblMetazoa" id="tetur10g05270.1"/>
    </source>
</evidence>
<dbReference type="Proteomes" id="UP000015104">
    <property type="component" value="Unassembled WGS sequence"/>
</dbReference>
<dbReference type="InterPro" id="IPR006616">
    <property type="entry name" value="DM9_repeat"/>
</dbReference>
<accession>T1KG29</accession>
<dbReference type="OrthoDB" id="2142040at2759"/>
<dbReference type="EMBL" id="CAEY01000040">
    <property type="status" value="NOT_ANNOTATED_CDS"/>
    <property type="molecule type" value="Genomic_DNA"/>
</dbReference>
<sequence length="202" mass="22795">MEFKLTRKQIVGIFAASFLAISICVGIIVTVSKPSQVNYFNKYKLLSSQNIPKWVTYKEDTELTDAVLAGQVAGTNENIYVCRAQHEVWMDNADYEPIPGAFIPSIRQCVVNHGENAYQYSRFEILTMKDQSSLIWARESQGNEPSGALTGGYTGFYNEVPIVRTYYDDEVAIGKVHKSYVTYKVNGIVDEYEVLCMKDISL</sequence>
<protein>
    <submittedName>
        <fullName evidence="1">Uncharacterized protein</fullName>
    </submittedName>
</protein>
<dbReference type="Pfam" id="PF11901">
    <property type="entry name" value="DM9"/>
    <property type="match status" value="1"/>
</dbReference>
<dbReference type="HOGENOM" id="CLU_103925_0_0_1"/>